<dbReference type="EMBL" id="WKKH01000027">
    <property type="protein sequence ID" value="MRX77588.1"/>
    <property type="molecule type" value="Genomic_DNA"/>
</dbReference>
<evidence type="ECO:0000313" key="2">
    <source>
        <dbReference type="Proteomes" id="UP000487757"/>
    </source>
</evidence>
<name>A0A7K0G168_9SPHI</name>
<comment type="caution">
    <text evidence="1">The sequence shown here is derived from an EMBL/GenBank/DDBJ whole genome shotgun (WGS) entry which is preliminary data.</text>
</comment>
<evidence type="ECO:0000313" key="1">
    <source>
        <dbReference type="EMBL" id="MRX77588.1"/>
    </source>
</evidence>
<dbReference type="AlphaFoldDB" id="A0A7K0G168"/>
<sequence length="64" mass="7348">METIAHQIARHKEQPVYQQKVGKGWKRSKRSRELNILLNCYSQKLSWNGSGGAVKSFSAYLNLI</sequence>
<gene>
    <name evidence="1" type="ORF">GJU39_15985</name>
</gene>
<keyword evidence="2" id="KW-1185">Reference proteome</keyword>
<protein>
    <submittedName>
        <fullName evidence="1">Uncharacterized protein</fullName>
    </submittedName>
</protein>
<accession>A0A7K0G168</accession>
<dbReference type="Proteomes" id="UP000487757">
    <property type="component" value="Unassembled WGS sequence"/>
</dbReference>
<organism evidence="1 2">
    <name type="scientific">Pedobacter petrophilus</name>
    <dbReference type="NCBI Taxonomy" id="1908241"/>
    <lineage>
        <taxon>Bacteria</taxon>
        <taxon>Pseudomonadati</taxon>
        <taxon>Bacteroidota</taxon>
        <taxon>Sphingobacteriia</taxon>
        <taxon>Sphingobacteriales</taxon>
        <taxon>Sphingobacteriaceae</taxon>
        <taxon>Pedobacter</taxon>
    </lineage>
</organism>
<reference evidence="1 2" key="1">
    <citation type="submission" date="2019-11" db="EMBL/GenBank/DDBJ databases">
        <title>Pedobacter petrophilus genome.</title>
        <authorList>
            <person name="Feldbauer M.J."/>
            <person name="Newman J.D."/>
        </authorList>
    </citation>
    <scope>NUCLEOTIDE SEQUENCE [LARGE SCALE GENOMIC DNA]</scope>
    <source>
        <strain evidence="1 2">LMG 29686</strain>
    </source>
</reference>
<proteinExistence type="predicted"/>